<comment type="caution">
    <text evidence="3">The sequence shown here is derived from an EMBL/GenBank/DDBJ whole genome shotgun (WGS) entry which is preliminary data.</text>
</comment>
<feature type="compositionally biased region" description="Pro residues" evidence="1">
    <location>
        <begin position="46"/>
        <end position="63"/>
    </location>
</feature>
<proteinExistence type="predicted"/>
<protein>
    <submittedName>
        <fullName evidence="3">Uncharacterized protein</fullName>
    </submittedName>
</protein>
<keyword evidence="2" id="KW-1133">Transmembrane helix</keyword>
<keyword evidence="2" id="KW-0472">Membrane</keyword>
<dbReference type="RefSeq" id="WP_378304253.1">
    <property type="nucleotide sequence ID" value="NZ_JBHTJA010000085.1"/>
</dbReference>
<sequence length="76" mass="7378">MTTHAALAAAEHPHAAVLTTAVLTAAGAAAGGGATVLTRERGRRPGPAPSCVPRLPAPVPPPRGRACRAAAGPSRG</sequence>
<gene>
    <name evidence="3" type="ORF">ACFQ11_28795</name>
</gene>
<evidence type="ECO:0000313" key="4">
    <source>
        <dbReference type="Proteomes" id="UP001596972"/>
    </source>
</evidence>
<keyword evidence="4" id="KW-1185">Reference proteome</keyword>
<name>A0ABW3EVE3_9ACTN</name>
<evidence type="ECO:0000313" key="3">
    <source>
        <dbReference type="EMBL" id="MFD0904414.1"/>
    </source>
</evidence>
<feature type="compositionally biased region" description="Low complexity" evidence="1">
    <location>
        <begin position="67"/>
        <end position="76"/>
    </location>
</feature>
<accession>A0ABW3EVE3</accession>
<feature type="non-terminal residue" evidence="3">
    <location>
        <position position="76"/>
    </location>
</feature>
<dbReference type="EMBL" id="JBHTJA010000085">
    <property type="protein sequence ID" value="MFD0904414.1"/>
    <property type="molecule type" value="Genomic_DNA"/>
</dbReference>
<feature type="region of interest" description="Disordered" evidence="1">
    <location>
        <begin position="31"/>
        <end position="76"/>
    </location>
</feature>
<reference evidence="4" key="1">
    <citation type="journal article" date="2019" name="Int. J. Syst. Evol. Microbiol.">
        <title>The Global Catalogue of Microorganisms (GCM) 10K type strain sequencing project: providing services to taxonomists for standard genome sequencing and annotation.</title>
        <authorList>
            <consortium name="The Broad Institute Genomics Platform"/>
            <consortium name="The Broad Institute Genome Sequencing Center for Infectious Disease"/>
            <person name="Wu L."/>
            <person name="Ma J."/>
        </authorList>
    </citation>
    <scope>NUCLEOTIDE SEQUENCE [LARGE SCALE GENOMIC DNA]</scope>
    <source>
        <strain evidence="4">JCM 31202</strain>
    </source>
</reference>
<keyword evidence="2" id="KW-0812">Transmembrane</keyword>
<evidence type="ECO:0000256" key="1">
    <source>
        <dbReference type="SAM" id="MobiDB-lite"/>
    </source>
</evidence>
<evidence type="ECO:0000256" key="2">
    <source>
        <dbReference type="SAM" id="Phobius"/>
    </source>
</evidence>
<dbReference type="Proteomes" id="UP001596972">
    <property type="component" value="Unassembled WGS sequence"/>
</dbReference>
<organism evidence="3 4">
    <name type="scientific">Actinomadura sediminis</name>
    <dbReference type="NCBI Taxonomy" id="1038904"/>
    <lineage>
        <taxon>Bacteria</taxon>
        <taxon>Bacillati</taxon>
        <taxon>Actinomycetota</taxon>
        <taxon>Actinomycetes</taxon>
        <taxon>Streptosporangiales</taxon>
        <taxon>Thermomonosporaceae</taxon>
        <taxon>Actinomadura</taxon>
    </lineage>
</organism>
<feature type="transmembrane region" description="Helical" evidence="2">
    <location>
        <begin position="15"/>
        <end position="37"/>
    </location>
</feature>